<dbReference type="InterPro" id="IPR029069">
    <property type="entry name" value="HotDog_dom_sf"/>
</dbReference>
<dbReference type="EMBL" id="ML976616">
    <property type="protein sequence ID" value="KAF1845341.1"/>
    <property type="molecule type" value="Genomic_DNA"/>
</dbReference>
<organism evidence="5 6">
    <name type="scientific">Cucurbitaria berberidis CBS 394.84</name>
    <dbReference type="NCBI Taxonomy" id="1168544"/>
    <lineage>
        <taxon>Eukaryota</taxon>
        <taxon>Fungi</taxon>
        <taxon>Dikarya</taxon>
        <taxon>Ascomycota</taxon>
        <taxon>Pezizomycotina</taxon>
        <taxon>Dothideomycetes</taxon>
        <taxon>Pleosporomycetidae</taxon>
        <taxon>Pleosporales</taxon>
        <taxon>Pleosporineae</taxon>
        <taxon>Cucurbitariaceae</taxon>
        <taxon>Cucurbitaria</taxon>
    </lineage>
</organism>
<dbReference type="GO" id="GO:0047617">
    <property type="term" value="F:fatty acyl-CoA hydrolase activity"/>
    <property type="evidence" value="ECO:0007669"/>
    <property type="project" value="InterPro"/>
</dbReference>
<gene>
    <name evidence="5" type="ORF">K460DRAFT_405606</name>
</gene>
<evidence type="ECO:0000313" key="6">
    <source>
        <dbReference type="Proteomes" id="UP000800039"/>
    </source>
</evidence>
<proteinExistence type="inferred from homology"/>
<evidence type="ECO:0000256" key="2">
    <source>
        <dbReference type="ARBA" id="ARBA00022801"/>
    </source>
</evidence>
<dbReference type="Pfam" id="PF20789">
    <property type="entry name" value="4HBT_3C"/>
    <property type="match status" value="1"/>
</dbReference>
<dbReference type="Proteomes" id="UP000800039">
    <property type="component" value="Unassembled WGS sequence"/>
</dbReference>
<protein>
    <submittedName>
        <fullName evidence="5">Thioesterase/thiol ester dehydrase-isomerase</fullName>
    </submittedName>
</protein>
<reference evidence="5" key="1">
    <citation type="submission" date="2020-01" db="EMBL/GenBank/DDBJ databases">
        <authorList>
            <consortium name="DOE Joint Genome Institute"/>
            <person name="Haridas S."/>
            <person name="Albert R."/>
            <person name="Binder M."/>
            <person name="Bloem J."/>
            <person name="Labutti K."/>
            <person name="Salamov A."/>
            <person name="Andreopoulos B."/>
            <person name="Baker S.E."/>
            <person name="Barry K."/>
            <person name="Bills G."/>
            <person name="Bluhm B.H."/>
            <person name="Cannon C."/>
            <person name="Castanera R."/>
            <person name="Culley D.E."/>
            <person name="Daum C."/>
            <person name="Ezra D."/>
            <person name="Gonzalez J.B."/>
            <person name="Henrissat B."/>
            <person name="Kuo A."/>
            <person name="Liang C."/>
            <person name="Lipzen A."/>
            <person name="Lutzoni F."/>
            <person name="Magnuson J."/>
            <person name="Mondo S."/>
            <person name="Nolan M."/>
            <person name="Ohm R."/>
            <person name="Pangilinan J."/>
            <person name="Park H.-J."/>
            <person name="Ramirez L."/>
            <person name="Alfaro M."/>
            <person name="Sun H."/>
            <person name="Tritt A."/>
            <person name="Yoshinaga Y."/>
            <person name="Zwiers L.-H."/>
            <person name="Turgeon B.G."/>
            <person name="Goodwin S.B."/>
            <person name="Spatafora J.W."/>
            <person name="Crous P.W."/>
            <person name="Grigoriev I.V."/>
        </authorList>
    </citation>
    <scope>NUCLEOTIDE SEQUENCE</scope>
    <source>
        <strain evidence="5">CBS 394.84</strain>
    </source>
</reference>
<evidence type="ECO:0000256" key="1">
    <source>
        <dbReference type="ARBA" id="ARBA00006538"/>
    </source>
</evidence>
<dbReference type="InterPro" id="IPR049450">
    <property type="entry name" value="ACOT8-like_C"/>
</dbReference>
<feature type="domain" description="Acyl-CoA thioesterase-like C-terminal" evidence="4">
    <location>
        <begin position="207"/>
        <end position="316"/>
    </location>
</feature>
<dbReference type="PANTHER" id="PTHR11066">
    <property type="entry name" value="ACYL-COA THIOESTERASE"/>
    <property type="match status" value="1"/>
</dbReference>
<keyword evidence="2" id="KW-0378">Hydrolase</keyword>
<dbReference type="PANTHER" id="PTHR11066:SF35">
    <property type="entry name" value="ACYL-COA THIOESTERASE II"/>
    <property type="match status" value="1"/>
</dbReference>
<dbReference type="Gene3D" id="2.40.160.210">
    <property type="entry name" value="Acyl-CoA thioesterase, double hotdog domain"/>
    <property type="match status" value="1"/>
</dbReference>
<sequence>MAQSTGPLSFTEQFALRNLGNNKFETINNPQRMGNPSNIAYGGYALDTACKAACLSVPEGYHLYSMLGNYLGPAYTDRPLRVSVREIRQTRTFATRQVEISQERDDGKKRTCLMGLADFQVQEQAALLKYSRAPNESYPHWKDCPTQHDAEQKLLDEGKISQVLLDAHTANFSLMPAIFDQRSIPSSIFAQNLYGMAKYLPHSQDSLPLAKRTTADWFRCHQPLPTTADHTTNLAFLIDGAIAFTPLSFSHLFFEDVAAVSSLDFALRFFINDVDVTQWHLREMSTTVGAEGRSFGESWVWDERGRAVAYMSQQSILRPKVERKERAEKL</sequence>
<dbReference type="SUPFAM" id="SSF54637">
    <property type="entry name" value="Thioesterase/thiol ester dehydrase-isomerase"/>
    <property type="match status" value="2"/>
</dbReference>
<dbReference type="InterPro" id="IPR003703">
    <property type="entry name" value="Acyl_CoA_thio"/>
</dbReference>
<keyword evidence="6" id="KW-1185">Reference proteome</keyword>
<dbReference type="InterPro" id="IPR049449">
    <property type="entry name" value="TesB_ACOT8-like_N"/>
</dbReference>
<dbReference type="Pfam" id="PF13622">
    <property type="entry name" value="4HBT_3"/>
    <property type="match status" value="1"/>
</dbReference>
<dbReference type="GO" id="GO:0006637">
    <property type="term" value="P:acyl-CoA metabolic process"/>
    <property type="evidence" value="ECO:0007669"/>
    <property type="project" value="InterPro"/>
</dbReference>
<dbReference type="OrthoDB" id="68328at2759"/>
<dbReference type="CDD" id="cd03444">
    <property type="entry name" value="Thioesterase_II_repeat1"/>
    <property type="match status" value="1"/>
</dbReference>
<evidence type="ECO:0000259" key="3">
    <source>
        <dbReference type="Pfam" id="PF13622"/>
    </source>
</evidence>
<name>A0A9P4GH53_9PLEO</name>
<dbReference type="AlphaFoldDB" id="A0A9P4GH53"/>
<evidence type="ECO:0000313" key="5">
    <source>
        <dbReference type="EMBL" id="KAF1845341.1"/>
    </source>
</evidence>
<dbReference type="GeneID" id="63854122"/>
<feature type="domain" description="Acyl-CoA thioesterase-like N-terminal HotDog" evidence="3">
    <location>
        <begin position="30"/>
        <end position="120"/>
    </location>
</feature>
<comment type="similarity">
    <text evidence="1">Belongs to the C/M/P thioester hydrolase family.</text>
</comment>
<dbReference type="InterPro" id="IPR042171">
    <property type="entry name" value="Acyl-CoA_hotdog"/>
</dbReference>
<evidence type="ECO:0000259" key="4">
    <source>
        <dbReference type="Pfam" id="PF20789"/>
    </source>
</evidence>
<accession>A0A9P4GH53</accession>
<dbReference type="GO" id="GO:0009062">
    <property type="term" value="P:fatty acid catabolic process"/>
    <property type="evidence" value="ECO:0007669"/>
    <property type="project" value="TreeGrafter"/>
</dbReference>
<comment type="caution">
    <text evidence="5">The sequence shown here is derived from an EMBL/GenBank/DDBJ whole genome shotgun (WGS) entry which is preliminary data.</text>
</comment>
<dbReference type="RefSeq" id="XP_040787904.1">
    <property type="nucleotide sequence ID" value="XM_040936872.1"/>
</dbReference>
<dbReference type="GO" id="GO:0005782">
    <property type="term" value="C:peroxisomal matrix"/>
    <property type="evidence" value="ECO:0007669"/>
    <property type="project" value="UniProtKB-SubCell"/>
</dbReference>
<dbReference type="CDD" id="cd03445">
    <property type="entry name" value="Thioesterase_II_repeat2"/>
    <property type="match status" value="1"/>
</dbReference>